<reference evidence="1 2" key="1">
    <citation type="submission" date="2018-02" db="EMBL/GenBank/DDBJ databases">
        <title>Insights into the biology of acidophilic members of the Acidiferrobacteraceae family derived from comparative genomic analyses.</title>
        <authorList>
            <person name="Issotta F."/>
            <person name="Thyssen C."/>
            <person name="Mena C."/>
            <person name="Moya A."/>
            <person name="Bellenberg S."/>
            <person name="Sproer C."/>
            <person name="Covarrubias P.C."/>
            <person name="Sand W."/>
            <person name="Quatrini R."/>
            <person name="Vera M."/>
        </authorList>
    </citation>
    <scope>NUCLEOTIDE SEQUENCE [LARGE SCALE GENOMIC DNA]</scope>
    <source>
        <strain evidence="2">m-1</strain>
    </source>
</reference>
<proteinExistence type="predicted"/>
<dbReference type="EMBL" id="PSYR01000001">
    <property type="protein sequence ID" value="RCN59454.1"/>
    <property type="molecule type" value="Genomic_DNA"/>
</dbReference>
<dbReference type="AlphaFoldDB" id="A0A368HJA3"/>
<name>A0A368HJA3_9GAMM</name>
<keyword evidence="2" id="KW-1185">Reference proteome</keyword>
<gene>
    <name evidence="1" type="ORF">C4900_00180</name>
</gene>
<comment type="caution">
    <text evidence="1">The sequence shown here is derived from an EMBL/GenBank/DDBJ whole genome shotgun (WGS) entry which is preliminary data.</text>
</comment>
<dbReference type="Proteomes" id="UP000253250">
    <property type="component" value="Unassembled WGS sequence"/>
</dbReference>
<dbReference type="Pfam" id="PF03692">
    <property type="entry name" value="CxxCxxCC"/>
    <property type="match status" value="1"/>
</dbReference>
<dbReference type="InterPro" id="IPR005358">
    <property type="entry name" value="Puta_zinc/iron-chelating_dom"/>
</dbReference>
<sequence>MDDRGKCASCPSICCRYITQKIPTPRARSDFEHLLWQVSHEGIEVYQDEDGWFLLVHAPCAHLEASGACGIYTARPPICRDYSNDFCELDEPAERHFRAHFRDYDALLAYCRKRFKTWARTA</sequence>
<evidence type="ECO:0000313" key="2">
    <source>
        <dbReference type="Proteomes" id="UP000253250"/>
    </source>
</evidence>
<organism evidence="1 2">
    <name type="scientific">Acidiferrobacter thiooxydans</name>
    <dbReference type="NCBI Taxonomy" id="163359"/>
    <lineage>
        <taxon>Bacteria</taxon>
        <taxon>Pseudomonadati</taxon>
        <taxon>Pseudomonadota</taxon>
        <taxon>Gammaproteobacteria</taxon>
        <taxon>Acidiferrobacterales</taxon>
        <taxon>Acidiferrobacteraceae</taxon>
        <taxon>Acidiferrobacter</taxon>
    </lineage>
</organism>
<accession>A0A368HJA3</accession>
<dbReference type="OrthoDB" id="71604at2"/>
<protein>
    <submittedName>
        <fullName evidence="1">Zinc/iron-chelating domain-containing protein</fullName>
    </submittedName>
</protein>
<evidence type="ECO:0000313" key="1">
    <source>
        <dbReference type="EMBL" id="RCN59454.1"/>
    </source>
</evidence>